<evidence type="ECO:0000256" key="1">
    <source>
        <dbReference type="SAM" id="MobiDB-lite"/>
    </source>
</evidence>
<gene>
    <name evidence="3" type="ORF">AB0L16_02830</name>
</gene>
<accession>A0ABV3JR77</accession>
<evidence type="ECO:0000313" key="4">
    <source>
        <dbReference type="Proteomes" id="UP001552594"/>
    </source>
</evidence>
<dbReference type="InterPro" id="IPR037523">
    <property type="entry name" value="VOC_core"/>
</dbReference>
<name>A0ABV3JR77_STRON</name>
<evidence type="ECO:0000259" key="2">
    <source>
        <dbReference type="PROSITE" id="PS51819"/>
    </source>
</evidence>
<feature type="domain" description="VOC" evidence="2">
    <location>
        <begin position="4"/>
        <end position="126"/>
    </location>
</feature>
<sequence>MSAFYYHVCFAVQDIEAAMDDFQRAAGLEWSEPVSDRIGEWDFRIAFTTGGPPFIELIEGPAGSPWDSSAGSRFDHLGFWTSDLDQGSRRLTEQDLPLDFSGCPYGRPFAYHHLPAVGTRIELVDLARQPAFLANWQPGGAPMPAIVEGDRGRREGDGRPGPG</sequence>
<protein>
    <submittedName>
        <fullName evidence="3">VOC family protein</fullName>
    </submittedName>
</protein>
<dbReference type="EMBL" id="JBFAUK010000002">
    <property type="protein sequence ID" value="MEV5505397.1"/>
    <property type="molecule type" value="Genomic_DNA"/>
</dbReference>
<dbReference type="InterPro" id="IPR029068">
    <property type="entry name" value="Glyas_Bleomycin-R_OHBP_Dase"/>
</dbReference>
<dbReference type="Gene3D" id="3.10.180.10">
    <property type="entry name" value="2,3-Dihydroxybiphenyl 1,2-Dioxygenase, domain 1"/>
    <property type="match status" value="1"/>
</dbReference>
<keyword evidence="4" id="KW-1185">Reference proteome</keyword>
<proteinExistence type="predicted"/>
<dbReference type="Pfam" id="PF13669">
    <property type="entry name" value="Glyoxalase_4"/>
    <property type="match status" value="1"/>
</dbReference>
<dbReference type="Proteomes" id="UP001552594">
    <property type="component" value="Unassembled WGS sequence"/>
</dbReference>
<comment type="caution">
    <text evidence="3">The sequence shown here is derived from an EMBL/GenBank/DDBJ whole genome shotgun (WGS) entry which is preliminary data.</text>
</comment>
<dbReference type="PROSITE" id="PS51819">
    <property type="entry name" value="VOC"/>
    <property type="match status" value="1"/>
</dbReference>
<dbReference type="RefSeq" id="WP_109278567.1">
    <property type="nucleotide sequence ID" value="NZ_JBFAUK010000002.1"/>
</dbReference>
<dbReference type="SUPFAM" id="SSF54593">
    <property type="entry name" value="Glyoxalase/Bleomycin resistance protein/Dihydroxybiphenyl dioxygenase"/>
    <property type="match status" value="1"/>
</dbReference>
<feature type="compositionally biased region" description="Basic and acidic residues" evidence="1">
    <location>
        <begin position="148"/>
        <end position="163"/>
    </location>
</feature>
<feature type="region of interest" description="Disordered" evidence="1">
    <location>
        <begin position="142"/>
        <end position="163"/>
    </location>
</feature>
<reference evidence="3 4" key="1">
    <citation type="submission" date="2024-06" db="EMBL/GenBank/DDBJ databases">
        <title>The Natural Products Discovery Center: Release of the First 8490 Sequenced Strains for Exploring Actinobacteria Biosynthetic Diversity.</title>
        <authorList>
            <person name="Kalkreuter E."/>
            <person name="Kautsar S.A."/>
            <person name="Yang D."/>
            <person name="Bader C.D."/>
            <person name="Teijaro C.N."/>
            <person name="Fluegel L."/>
            <person name="Davis C.M."/>
            <person name="Simpson J.R."/>
            <person name="Lauterbach L."/>
            <person name="Steele A.D."/>
            <person name="Gui C."/>
            <person name="Meng S."/>
            <person name="Li G."/>
            <person name="Viehrig K."/>
            <person name="Ye F."/>
            <person name="Su P."/>
            <person name="Kiefer A.F."/>
            <person name="Nichols A."/>
            <person name="Cepeda A.J."/>
            <person name="Yan W."/>
            <person name="Fan B."/>
            <person name="Jiang Y."/>
            <person name="Adhikari A."/>
            <person name="Zheng C.-J."/>
            <person name="Schuster L."/>
            <person name="Cowan T.M."/>
            <person name="Smanski M.J."/>
            <person name="Chevrette M.G."/>
            <person name="De Carvalho L.P.S."/>
            <person name="Shen B."/>
        </authorList>
    </citation>
    <scope>NUCLEOTIDE SEQUENCE [LARGE SCALE GENOMIC DNA]</scope>
    <source>
        <strain evidence="3 4">NPDC052347</strain>
    </source>
</reference>
<organism evidence="3 4">
    <name type="scientific">Streptomyces orinoci</name>
    <name type="common">Streptoverticillium orinoci</name>
    <dbReference type="NCBI Taxonomy" id="67339"/>
    <lineage>
        <taxon>Bacteria</taxon>
        <taxon>Bacillati</taxon>
        <taxon>Actinomycetota</taxon>
        <taxon>Actinomycetes</taxon>
        <taxon>Kitasatosporales</taxon>
        <taxon>Streptomycetaceae</taxon>
        <taxon>Streptomyces</taxon>
    </lineage>
</organism>
<evidence type="ECO:0000313" key="3">
    <source>
        <dbReference type="EMBL" id="MEV5505397.1"/>
    </source>
</evidence>